<name>I3SEN5_LOTJA</name>
<accession>I3SEN5</accession>
<organism evidence="1">
    <name type="scientific">Lotus japonicus</name>
    <name type="common">Lotus corniculatus var. japonicus</name>
    <dbReference type="NCBI Taxonomy" id="34305"/>
    <lineage>
        <taxon>Eukaryota</taxon>
        <taxon>Viridiplantae</taxon>
        <taxon>Streptophyta</taxon>
        <taxon>Embryophyta</taxon>
        <taxon>Tracheophyta</taxon>
        <taxon>Spermatophyta</taxon>
        <taxon>Magnoliopsida</taxon>
        <taxon>eudicotyledons</taxon>
        <taxon>Gunneridae</taxon>
        <taxon>Pentapetalae</taxon>
        <taxon>rosids</taxon>
        <taxon>fabids</taxon>
        <taxon>Fabales</taxon>
        <taxon>Fabaceae</taxon>
        <taxon>Papilionoideae</taxon>
        <taxon>50 kb inversion clade</taxon>
        <taxon>NPAAA clade</taxon>
        <taxon>Hologalegina</taxon>
        <taxon>robinioid clade</taxon>
        <taxon>Loteae</taxon>
        <taxon>Lotus</taxon>
    </lineage>
</organism>
<reference evidence="1" key="1">
    <citation type="submission" date="2012-05" db="EMBL/GenBank/DDBJ databases">
        <authorList>
            <person name="Krishnakumar V."/>
            <person name="Cheung F."/>
            <person name="Xiao Y."/>
            <person name="Chan A."/>
            <person name="Moskal W.A."/>
            <person name="Town C.D."/>
        </authorList>
    </citation>
    <scope>NUCLEOTIDE SEQUENCE</scope>
</reference>
<dbReference type="EMBL" id="BT138932">
    <property type="protein sequence ID" value="AFK38727.1"/>
    <property type="molecule type" value="mRNA"/>
</dbReference>
<dbReference type="AlphaFoldDB" id="I3SEN5"/>
<evidence type="ECO:0000313" key="1">
    <source>
        <dbReference type="EMBL" id="AFK38727.1"/>
    </source>
</evidence>
<protein>
    <submittedName>
        <fullName evidence="1">Uncharacterized protein</fullName>
    </submittedName>
</protein>
<proteinExistence type="evidence at transcript level"/>
<sequence length="47" mass="5195">MISQHSLRTISIVLVVVEGLGGKVLPSTLSQRMMKECCLTSRSSTMW</sequence>